<keyword evidence="1" id="KW-0812">Transmembrane</keyword>
<gene>
    <name evidence="2" type="ORF">ACFSX5_03905</name>
</gene>
<comment type="caution">
    <text evidence="2">The sequence shown here is derived from an EMBL/GenBank/DDBJ whole genome shotgun (WGS) entry which is preliminary data.</text>
</comment>
<protein>
    <submittedName>
        <fullName evidence="2">Uncharacterized protein</fullName>
    </submittedName>
</protein>
<feature type="transmembrane region" description="Helical" evidence="1">
    <location>
        <begin position="14"/>
        <end position="32"/>
    </location>
</feature>
<proteinExistence type="predicted"/>
<evidence type="ECO:0000256" key="1">
    <source>
        <dbReference type="SAM" id="Phobius"/>
    </source>
</evidence>
<dbReference type="RefSeq" id="WP_386831970.1">
    <property type="nucleotide sequence ID" value="NZ_JBHUNP010000001.1"/>
</dbReference>
<evidence type="ECO:0000313" key="3">
    <source>
        <dbReference type="Proteomes" id="UP001597521"/>
    </source>
</evidence>
<dbReference type="EMBL" id="JBHUNP010000001">
    <property type="protein sequence ID" value="MFD2646937.1"/>
    <property type="molecule type" value="Genomic_DNA"/>
</dbReference>
<keyword evidence="1" id="KW-0472">Membrane</keyword>
<evidence type="ECO:0000313" key="2">
    <source>
        <dbReference type="EMBL" id="MFD2646937.1"/>
    </source>
</evidence>
<name>A0ABW5QGU4_9HYPH</name>
<keyword evidence="1" id="KW-1133">Transmembrane helix</keyword>
<keyword evidence="3" id="KW-1185">Reference proteome</keyword>
<accession>A0ABW5QGU4</accession>
<reference evidence="3" key="1">
    <citation type="journal article" date="2019" name="Int. J. Syst. Evol. Microbiol.">
        <title>The Global Catalogue of Microorganisms (GCM) 10K type strain sequencing project: providing services to taxonomists for standard genome sequencing and annotation.</title>
        <authorList>
            <consortium name="The Broad Institute Genomics Platform"/>
            <consortium name="The Broad Institute Genome Sequencing Center for Infectious Disease"/>
            <person name="Wu L."/>
            <person name="Ma J."/>
        </authorList>
    </citation>
    <scope>NUCLEOTIDE SEQUENCE [LARGE SCALE GENOMIC DNA]</scope>
    <source>
        <strain evidence="3">CCM 7427</strain>
    </source>
</reference>
<sequence>MNWSHPIGLAPHNWMQHHLPWLVVLTMVIGLFRDEPVLSDERDELNG</sequence>
<organism evidence="2 3">
    <name type="scientific">Devosia albogilva</name>
    <dbReference type="NCBI Taxonomy" id="429726"/>
    <lineage>
        <taxon>Bacteria</taxon>
        <taxon>Pseudomonadati</taxon>
        <taxon>Pseudomonadota</taxon>
        <taxon>Alphaproteobacteria</taxon>
        <taxon>Hyphomicrobiales</taxon>
        <taxon>Devosiaceae</taxon>
        <taxon>Devosia</taxon>
    </lineage>
</organism>
<dbReference type="Proteomes" id="UP001597521">
    <property type="component" value="Unassembled WGS sequence"/>
</dbReference>